<feature type="region of interest" description="Disordered" evidence="1">
    <location>
        <begin position="1"/>
        <end position="42"/>
    </location>
</feature>
<gene>
    <name evidence="2" type="ORF">RHTO0S_22e00562g</name>
</gene>
<dbReference type="EMBL" id="LK052957">
    <property type="protein sequence ID" value="CDR48981.1"/>
    <property type="molecule type" value="Genomic_DNA"/>
</dbReference>
<name>A0A061BG94_RHOTO</name>
<protein>
    <submittedName>
        <fullName evidence="2">RHTO0S22e00562g2_1</fullName>
    </submittedName>
</protein>
<feature type="compositionally biased region" description="Low complexity" evidence="1">
    <location>
        <begin position="15"/>
        <end position="26"/>
    </location>
</feature>
<dbReference type="OrthoDB" id="10054429at2759"/>
<organism evidence="2">
    <name type="scientific">Rhodotorula toruloides</name>
    <name type="common">Yeast</name>
    <name type="synonym">Rhodosporidium toruloides</name>
    <dbReference type="NCBI Taxonomy" id="5286"/>
    <lineage>
        <taxon>Eukaryota</taxon>
        <taxon>Fungi</taxon>
        <taxon>Dikarya</taxon>
        <taxon>Basidiomycota</taxon>
        <taxon>Pucciniomycotina</taxon>
        <taxon>Microbotryomycetes</taxon>
        <taxon>Sporidiobolales</taxon>
        <taxon>Sporidiobolaceae</taxon>
        <taxon>Rhodotorula</taxon>
    </lineage>
</organism>
<proteinExistence type="predicted"/>
<dbReference type="AlphaFoldDB" id="A0A061BG94"/>
<evidence type="ECO:0000256" key="1">
    <source>
        <dbReference type="SAM" id="MobiDB-lite"/>
    </source>
</evidence>
<reference evidence="2" key="1">
    <citation type="journal article" date="2014" name="Genome Announc.">
        <title>Draft genome sequence of Rhodosporidium toruloides CECT1137, an oleaginous yeast of biotechnological interest.</title>
        <authorList>
            <person name="Morin N."/>
            <person name="Calcas X."/>
            <person name="Devillers H."/>
            <person name="Durrens P."/>
            <person name="Sherman D.J."/>
            <person name="Nicaud J.-M."/>
            <person name="Neuveglise C."/>
        </authorList>
    </citation>
    <scope>NUCLEOTIDE SEQUENCE</scope>
    <source>
        <strain evidence="2">CECT1137</strain>
    </source>
</reference>
<evidence type="ECO:0000313" key="2">
    <source>
        <dbReference type="EMBL" id="CDR48981.1"/>
    </source>
</evidence>
<sequence length="117" mass="13108">MPSSISDSELKDSPHPTFTTSSPPATNGVHPGDGDSSSTAGSDEAILARLGYKQEFRREFTNLSRLADHLVRNEYHGCRLLGSHHLQHPLHPRRARECRLVLVHRRLLQLLPGNLDR</sequence>
<accession>A0A061BG94</accession>